<comment type="caution">
    <text evidence="1">The sequence shown here is derived from an EMBL/GenBank/DDBJ whole genome shotgun (WGS) entry which is preliminary data.</text>
</comment>
<dbReference type="Proteomes" id="UP001150942">
    <property type="component" value="Unassembled WGS sequence"/>
</dbReference>
<accession>A0A9W9MJC6</accession>
<reference evidence="1" key="2">
    <citation type="journal article" date="2023" name="IMA Fungus">
        <title>Comparative genomic study of the Penicillium genus elucidates a diverse pangenome and 15 lateral gene transfer events.</title>
        <authorList>
            <person name="Petersen C."/>
            <person name="Sorensen T."/>
            <person name="Nielsen M.R."/>
            <person name="Sondergaard T.E."/>
            <person name="Sorensen J.L."/>
            <person name="Fitzpatrick D.A."/>
            <person name="Frisvad J.C."/>
            <person name="Nielsen K.L."/>
        </authorList>
    </citation>
    <scope>NUCLEOTIDE SEQUENCE</scope>
    <source>
        <strain evidence="1">IBT 20477</strain>
    </source>
</reference>
<sequence>MHNEMWSAALGWAIRNVTFKNLSLCTRDSKTINPSLILGYNEAQRVEGVTFENLKIDDKVISDQMEKPRWYMVSDFVPLFINEHVKNVKFIAS</sequence>
<organism evidence="1 2">
    <name type="scientific">Penicillium cf. viridicatum</name>
    <dbReference type="NCBI Taxonomy" id="2972119"/>
    <lineage>
        <taxon>Eukaryota</taxon>
        <taxon>Fungi</taxon>
        <taxon>Dikarya</taxon>
        <taxon>Ascomycota</taxon>
        <taxon>Pezizomycotina</taxon>
        <taxon>Eurotiomycetes</taxon>
        <taxon>Eurotiomycetidae</taxon>
        <taxon>Eurotiales</taxon>
        <taxon>Aspergillaceae</taxon>
        <taxon>Penicillium</taxon>
    </lineage>
</organism>
<dbReference type="InterPro" id="IPR012334">
    <property type="entry name" value="Pectin_lyas_fold"/>
</dbReference>
<evidence type="ECO:0000313" key="1">
    <source>
        <dbReference type="EMBL" id="KAJ5202362.1"/>
    </source>
</evidence>
<protein>
    <submittedName>
        <fullName evidence="1">Uncharacterized protein</fullName>
    </submittedName>
</protein>
<evidence type="ECO:0000313" key="2">
    <source>
        <dbReference type="Proteomes" id="UP001150942"/>
    </source>
</evidence>
<dbReference type="EMBL" id="JAPQKQ010000003">
    <property type="protein sequence ID" value="KAJ5202362.1"/>
    <property type="molecule type" value="Genomic_DNA"/>
</dbReference>
<gene>
    <name evidence="1" type="ORF">N7449_004441</name>
</gene>
<name>A0A9W9MJC6_9EURO</name>
<dbReference type="Gene3D" id="2.160.20.10">
    <property type="entry name" value="Single-stranded right-handed beta-helix, Pectin lyase-like"/>
    <property type="match status" value="1"/>
</dbReference>
<proteinExistence type="predicted"/>
<dbReference type="AlphaFoldDB" id="A0A9W9MJC6"/>
<reference evidence="1" key="1">
    <citation type="submission" date="2022-11" db="EMBL/GenBank/DDBJ databases">
        <authorList>
            <person name="Petersen C."/>
        </authorList>
    </citation>
    <scope>NUCLEOTIDE SEQUENCE</scope>
    <source>
        <strain evidence="1">IBT 20477</strain>
    </source>
</reference>
<dbReference type="OrthoDB" id="187139at2759"/>
<keyword evidence="2" id="KW-1185">Reference proteome</keyword>